<evidence type="ECO:0000313" key="2">
    <source>
        <dbReference type="EMBL" id="ROW16272.1"/>
    </source>
</evidence>
<accession>A0A423XJE9</accession>
<dbReference type="AlphaFoldDB" id="A0A423XJE9"/>
<organism evidence="2 3">
    <name type="scientific">Cytospora leucostoma</name>
    <dbReference type="NCBI Taxonomy" id="1230097"/>
    <lineage>
        <taxon>Eukaryota</taxon>
        <taxon>Fungi</taxon>
        <taxon>Dikarya</taxon>
        <taxon>Ascomycota</taxon>
        <taxon>Pezizomycotina</taxon>
        <taxon>Sordariomycetes</taxon>
        <taxon>Sordariomycetidae</taxon>
        <taxon>Diaporthales</taxon>
        <taxon>Cytosporaceae</taxon>
        <taxon>Cytospora</taxon>
    </lineage>
</organism>
<comment type="caution">
    <text evidence="2">The sequence shown here is derived from an EMBL/GenBank/DDBJ whole genome shotgun (WGS) entry which is preliminary data.</text>
</comment>
<dbReference type="Proteomes" id="UP000285146">
    <property type="component" value="Unassembled WGS sequence"/>
</dbReference>
<reference evidence="2 3" key="1">
    <citation type="submission" date="2015-09" db="EMBL/GenBank/DDBJ databases">
        <title>Host preference determinants of Valsa canker pathogens revealed by comparative genomics.</title>
        <authorList>
            <person name="Yin Z."/>
            <person name="Huang L."/>
        </authorList>
    </citation>
    <scope>NUCLEOTIDE SEQUENCE [LARGE SCALE GENOMIC DNA]</scope>
    <source>
        <strain evidence="2 3">SXYLt</strain>
    </source>
</reference>
<dbReference type="OrthoDB" id="5223645at2759"/>
<protein>
    <submittedName>
        <fullName evidence="2">Uncharacterized protein</fullName>
    </submittedName>
</protein>
<keyword evidence="3" id="KW-1185">Reference proteome</keyword>
<sequence length="164" mass="18629">MEAPNDCNMESINVVDTDYAKEEKPSGATAVLESESRPKLPDEMEKWSREWHEAQATAASDLPKHVLSPILRFLTKRGLPPYYKLKALIFCSAAYQEDESPTDLESRRYFLEKAQAALQRCEYTHPEDCKEVQKIEKCLDEEWQSLLDAEAAAKGDSDGDQAEQ</sequence>
<evidence type="ECO:0000256" key="1">
    <source>
        <dbReference type="SAM" id="MobiDB-lite"/>
    </source>
</evidence>
<name>A0A423XJE9_9PEZI</name>
<proteinExistence type="predicted"/>
<gene>
    <name evidence="2" type="ORF">VPNG_01798</name>
</gene>
<evidence type="ECO:0000313" key="3">
    <source>
        <dbReference type="Proteomes" id="UP000285146"/>
    </source>
</evidence>
<dbReference type="InParanoid" id="A0A423XJE9"/>
<feature type="region of interest" description="Disordered" evidence="1">
    <location>
        <begin position="17"/>
        <end position="44"/>
    </location>
</feature>
<feature type="compositionally biased region" description="Basic and acidic residues" evidence="1">
    <location>
        <begin position="34"/>
        <end position="44"/>
    </location>
</feature>
<dbReference type="EMBL" id="LKEB01000006">
    <property type="protein sequence ID" value="ROW16272.1"/>
    <property type="molecule type" value="Genomic_DNA"/>
</dbReference>